<dbReference type="GO" id="GO:0005634">
    <property type="term" value="C:nucleus"/>
    <property type="evidence" value="ECO:0007669"/>
    <property type="project" value="InterPro"/>
</dbReference>
<dbReference type="InterPro" id="IPR018287">
    <property type="entry name" value="Hap4_TF_heteromerisation"/>
</dbReference>
<feature type="region of interest" description="Disordered" evidence="2">
    <location>
        <begin position="339"/>
        <end position="361"/>
    </location>
</feature>
<protein>
    <recommendedName>
        <fullName evidence="3">Hap4 transcription factor heteromerisation domain-containing protein</fullName>
    </recommendedName>
</protein>
<feature type="domain" description="Hap4 transcription factor heteromerisation" evidence="3">
    <location>
        <begin position="65"/>
        <end position="80"/>
    </location>
</feature>
<feature type="compositionally biased region" description="Polar residues" evidence="2">
    <location>
        <begin position="90"/>
        <end position="117"/>
    </location>
</feature>
<proteinExistence type="predicted"/>
<dbReference type="Pfam" id="PF10297">
    <property type="entry name" value="Hap4_Hap_bind"/>
    <property type="match status" value="1"/>
</dbReference>
<reference evidence="4" key="1">
    <citation type="submission" date="2022-10" db="EMBL/GenBank/DDBJ databases">
        <authorList>
            <person name="Byrne P K."/>
        </authorList>
    </citation>
    <scope>NUCLEOTIDE SEQUENCE</scope>
    <source>
        <strain evidence="4">IFO1802</strain>
    </source>
</reference>
<gene>
    <name evidence="4" type="primary">SKDI11G1060</name>
    <name evidence="4" type="ORF">SKDI_11G1060</name>
</gene>
<name>A0AA35NH43_SACK1</name>
<evidence type="ECO:0000313" key="5">
    <source>
        <dbReference type="Proteomes" id="UP001162087"/>
    </source>
</evidence>
<accession>A0AA35NH43</accession>
<dbReference type="GO" id="GO:0006355">
    <property type="term" value="P:regulation of DNA-templated transcription"/>
    <property type="evidence" value="ECO:0007669"/>
    <property type="project" value="InterPro"/>
</dbReference>
<evidence type="ECO:0000313" key="4">
    <source>
        <dbReference type="EMBL" id="CAI4044637.1"/>
    </source>
</evidence>
<keyword evidence="5" id="KW-1185">Reference proteome</keyword>
<evidence type="ECO:0000259" key="3">
    <source>
        <dbReference type="Pfam" id="PF10297"/>
    </source>
</evidence>
<dbReference type="EMBL" id="OX365906">
    <property type="protein sequence ID" value="CAI4044637.1"/>
    <property type="molecule type" value="Genomic_DNA"/>
</dbReference>
<dbReference type="RefSeq" id="XP_056083356.1">
    <property type="nucleotide sequence ID" value="XM_056229327.1"/>
</dbReference>
<evidence type="ECO:0000256" key="2">
    <source>
        <dbReference type="SAM" id="MobiDB-lite"/>
    </source>
</evidence>
<dbReference type="AlphaFoldDB" id="A0AA35NH43"/>
<feature type="region of interest" description="Disordered" evidence="2">
    <location>
        <begin position="1"/>
        <end position="127"/>
    </location>
</feature>
<sequence length="554" mass="62120">MTAKTFLLQASATRPRSNHFKSESSNIPLAPVPIAPNTHHHNHSPLNLENDGNKKKKKSGLVVRTSKHWVLPPRPRPGRRSSSQSSLPSNNTNNIPNVGANGRSNSRNSPASTMKQASNKEKRKPRHIQTIDEQLINDSNYLAFLKFDDLENEKFHSSASSISSPSYSSPSFSSYRNRKKSEFMDDESCTDVETIAAHNSLMSKNHHLDSSNVHAPPTKKSKLSDFDLLSLSSTSSSATPVPQLAKDLNLNLNFHKTPHKTSFPDSPSDFSPADSVSLIRNHSLPTNLQVKDKIDDLNEIKFFNDFEKLEFFNKYAKVNTNSDISENNDLWNSYLKSMENSTRESHNDDQQQGDDDDMPLLNLPILEEPVSSDQDVKSEQDDEGIWNCLPSSSSQQHSLRILNKSDDFGKNGAHADSDEGYLFLQDENESSKPQRHDELGSEITLADSKFSYLPPTLEELMEEQDGNSNRSFKNFMFSNDNSMACPNIDSNTSNDDDDYTKVLKSKKMTTSKSNVNLYDLKESNSGAAAANEFDHNSFIDDLDDDVDFLKVQVF</sequence>
<feature type="compositionally biased region" description="Low complexity" evidence="2">
    <location>
        <begin position="80"/>
        <end position="89"/>
    </location>
</feature>
<keyword evidence="1" id="KW-0539">Nucleus</keyword>
<evidence type="ECO:0000256" key="1">
    <source>
        <dbReference type="ARBA" id="ARBA00023242"/>
    </source>
</evidence>
<dbReference type="GeneID" id="80925305"/>
<dbReference type="Proteomes" id="UP001162087">
    <property type="component" value="Chromosome 11"/>
</dbReference>
<organism evidence="4 5">
    <name type="scientific">Saccharomyces kudriavzevii (strain ATCC MYA-4449 / AS 2.2408 / CBS 8840 / NBRC 1802 / NCYC 2889)</name>
    <name type="common">Yeast</name>
    <dbReference type="NCBI Taxonomy" id="226230"/>
    <lineage>
        <taxon>Eukaryota</taxon>
        <taxon>Fungi</taxon>
        <taxon>Dikarya</taxon>
        <taxon>Ascomycota</taxon>
        <taxon>Saccharomycotina</taxon>
        <taxon>Saccharomycetes</taxon>
        <taxon>Saccharomycetales</taxon>
        <taxon>Saccharomycetaceae</taxon>
        <taxon>Saccharomyces</taxon>
    </lineage>
</organism>